<organism evidence="1 2">
    <name type="scientific">Streptomyces dysideae</name>
    <dbReference type="NCBI Taxonomy" id="909626"/>
    <lineage>
        <taxon>Bacteria</taxon>
        <taxon>Bacillati</taxon>
        <taxon>Actinomycetota</taxon>
        <taxon>Actinomycetes</taxon>
        <taxon>Kitasatosporales</taxon>
        <taxon>Streptomycetaceae</taxon>
        <taxon>Streptomyces</taxon>
    </lineage>
</organism>
<protein>
    <submittedName>
        <fullName evidence="1">Uncharacterized protein</fullName>
    </submittedName>
</protein>
<reference evidence="1 2" key="1">
    <citation type="submission" date="2015-10" db="EMBL/GenBank/DDBJ databases">
        <title>Draft genome sequence of Streptomyces sp. RV15, isolated from a marine sponge.</title>
        <authorList>
            <person name="Ruckert C."/>
            <person name="Abdelmohsen U.R."/>
            <person name="Winkler A."/>
            <person name="Hentschel U."/>
            <person name="Kalinowski J."/>
            <person name="Kampfer P."/>
            <person name="Glaeser S."/>
        </authorList>
    </citation>
    <scope>NUCLEOTIDE SEQUENCE [LARGE SCALE GENOMIC DNA]</scope>
    <source>
        <strain evidence="1 2">RV15</strain>
    </source>
</reference>
<name>A0A101UTV2_9ACTN</name>
<dbReference type="Proteomes" id="UP000053260">
    <property type="component" value="Unassembled WGS sequence"/>
</dbReference>
<dbReference type="InterPro" id="IPR051797">
    <property type="entry name" value="TrmB-like"/>
</dbReference>
<comment type="caution">
    <text evidence="1">The sequence shown here is derived from an EMBL/GenBank/DDBJ whole genome shotgun (WGS) entry which is preliminary data.</text>
</comment>
<gene>
    <name evidence="1" type="ORF">AQJ91_34035</name>
</gene>
<accession>A0A101UTV2</accession>
<keyword evidence="2" id="KW-1185">Reference proteome</keyword>
<dbReference type="AlphaFoldDB" id="A0A101UTV2"/>
<dbReference type="STRING" id="909626.AQJ91_34035"/>
<dbReference type="EMBL" id="LMXB01000083">
    <property type="protein sequence ID" value="KUO16788.1"/>
    <property type="molecule type" value="Genomic_DNA"/>
</dbReference>
<proteinExistence type="predicted"/>
<evidence type="ECO:0000313" key="2">
    <source>
        <dbReference type="Proteomes" id="UP000053260"/>
    </source>
</evidence>
<evidence type="ECO:0000313" key="1">
    <source>
        <dbReference type="EMBL" id="KUO16788.1"/>
    </source>
</evidence>
<dbReference type="PANTHER" id="PTHR34293">
    <property type="entry name" value="HTH-TYPE TRANSCRIPTIONAL REGULATOR TRMBL2"/>
    <property type="match status" value="1"/>
</dbReference>
<dbReference type="PANTHER" id="PTHR34293:SF1">
    <property type="entry name" value="HTH-TYPE TRANSCRIPTIONAL REGULATOR TRMBL2"/>
    <property type="match status" value="1"/>
</dbReference>
<sequence>MELSEIDFRLATHTLVEAGLLQVTAGEGGFAPVAPEAAVARLLAMEEESSRSRSSELRERRSTLSTLASNLPLLQARASSDTRIEVLTGQERIAKALDGVSVSAGKEILSMHAGSPLPGEALEASRERNRAVLDRGVAMRSIHLESMTRMPYAQAHLQALKESGCQVRMTPVLPFRMILVDGVRAYVSRPARGSLMTALDAA</sequence>